<keyword evidence="4 7" id="KW-1133">Transmembrane helix</keyword>
<comment type="subcellular location">
    <subcellularLocation>
        <location evidence="1 7">Membrane</location>
        <topology evidence="1 7">Multi-pass membrane protein</topology>
    </subcellularLocation>
</comment>
<proteinExistence type="evidence at transcript level"/>
<feature type="transmembrane region" description="Helical" evidence="7">
    <location>
        <begin position="76"/>
        <end position="98"/>
    </location>
</feature>
<accession>W8BJ45</accession>
<evidence type="ECO:0000256" key="4">
    <source>
        <dbReference type="ARBA" id="ARBA00022989"/>
    </source>
</evidence>
<evidence type="ECO:0000256" key="3">
    <source>
        <dbReference type="ARBA" id="ARBA00022692"/>
    </source>
</evidence>
<reference evidence="8" key="1">
    <citation type="submission" date="2013-07" db="EMBL/GenBank/DDBJ databases">
        <authorList>
            <person name="Geib S."/>
        </authorList>
    </citation>
    <scope>NUCLEOTIDE SEQUENCE</scope>
</reference>
<evidence type="ECO:0000313" key="8">
    <source>
        <dbReference type="EMBL" id="JAB89614.1"/>
    </source>
</evidence>
<evidence type="ECO:0000256" key="7">
    <source>
        <dbReference type="RuleBase" id="RU361218"/>
    </source>
</evidence>
<dbReference type="PANTHER" id="PTHR19282:SF521">
    <property type="entry name" value="IP01817P-RELATED"/>
    <property type="match status" value="1"/>
</dbReference>
<keyword evidence="5 7" id="KW-0472">Membrane</keyword>
<sequence>MACSTKTLKIYALIWDVLYALLGLAILGIGLYVLLTLEYFSTIGYVTPGLGLVVILTAVLGLLGAAHESSRITKTFAIILVVWVILQTLAVGFFWIFANEIMINIESTFDQSWGHPTLPLKPGNSSHIANIERWLDCCGRAGSSDYMLPPHSCYNSDTDKLNLEGCRQKLLDYFSERWEAFNYFSIGLVCVELICAVFAWVLANSIVNRWRRSKYYPK</sequence>
<dbReference type="GeneID" id="101462476"/>
<dbReference type="OrthoDB" id="71600at2759"/>
<dbReference type="KEGG" id="ccat:101462476"/>
<dbReference type="PIRSF" id="PIRSF002419">
    <property type="entry name" value="Tetraspanin"/>
    <property type="match status" value="1"/>
</dbReference>
<dbReference type="CDD" id="cd03127">
    <property type="entry name" value="tetraspanin_LEL"/>
    <property type="match status" value="1"/>
</dbReference>
<evidence type="ECO:0000256" key="6">
    <source>
        <dbReference type="PIRSR" id="PIRSR002419-1"/>
    </source>
</evidence>
<feature type="transmembrane region" description="Helical" evidence="7">
    <location>
        <begin position="43"/>
        <end position="64"/>
    </location>
</feature>
<organism evidence="8">
    <name type="scientific">Ceratitis capitata</name>
    <name type="common">Mediterranean fruit fly</name>
    <name type="synonym">Tephritis capitata</name>
    <dbReference type="NCBI Taxonomy" id="7213"/>
    <lineage>
        <taxon>Eukaryota</taxon>
        <taxon>Metazoa</taxon>
        <taxon>Ecdysozoa</taxon>
        <taxon>Arthropoda</taxon>
        <taxon>Hexapoda</taxon>
        <taxon>Insecta</taxon>
        <taxon>Pterygota</taxon>
        <taxon>Neoptera</taxon>
        <taxon>Endopterygota</taxon>
        <taxon>Diptera</taxon>
        <taxon>Brachycera</taxon>
        <taxon>Muscomorpha</taxon>
        <taxon>Tephritoidea</taxon>
        <taxon>Tephritidae</taxon>
        <taxon>Ceratitis</taxon>
        <taxon>Ceratitis</taxon>
    </lineage>
</organism>
<dbReference type="SUPFAM" id="SSF48652">
    <property type="entry name" value="Tetraspanin"/>
    <property type="match status" value="1"/>
</dbReference>
<evidence type="ECO:0000256" key="2">
    <source>
        <dbReference type="ARBA" id="ARBA00006840"/>
    </source>
</evidence>
<dbReference type="EMBL" id="GAMC01016941">
    <property type="protein sequence ID" value="JAB89614.1"/>
    <property type="molecule type" value="mRNA"/>
</dbReference>
<evidence type="ECO:0000256" key="1">
    <source>
        <dbReference type="ARBA" id="ARBA00004141"/>
    </source>
</evidence>
<evidence type="ECO:0000256" key="5">
    <source>
        <dbReference type="ARBA" id="ARBA00023136"/>
    </source>
</evidence>
<feature type="transmembrane region" description="Helical" evidence="7">
    <location>
        <begin position="180"/>
        <end position="203"/>
    </location>
</feature>
<feature type="disulfide bond" evidence="6">
    <location>
        <begin position="138"/>
        <end position="153"/>
    </location>
</feature>
<dbReference type="GO" id="GO:0005886">
    <property type="term" value="C:plasma membrane"/>
    <property type="evidence" value="ECO:0007669"/>
    <property type="project" value="TreeGrafter"/>
</dbReference>
<feature type="transmembrane region" description="Helical" evidence="7">
    <location>
        <begin position="12"/>
        <end position="37"/>
    </location>
</feature>
<reference evidence="8" key="2">
    <citation type="journal article" date="2014" name="BMC Genomics">
        <title>A genomic perspective to assessing quality of mass-reared SIT flies used in Mediterranean fruit fly (Ceratitis capitata) eradication in California.</title>
        <authorList>
            <person name="Calla B."/>
            <person name="Hall B."/>
            <person name="Hou S."/>
            <person name="Geib S.M."/>
        </authorList>
    </citation>
    <scope>NUCLEOTIDE SEQUENCE</scope>
</reference>
<dbReference type="Gene3D" id="1.10.1450.10">
    <property type="entry name" value="Tetraspanin"/>
    <property type="match status" value="1"/>
</dbReference>
<dbReference type="AlphaFoldDB" id="W8BJ45"/>
<dbReference type="Pfam" id="PF00335">
    <property type="entry name" value="Tetraspanin"/>
    <property type="match status" value="1"/>
</dbReference>
<keyword evidence="3 7" id="KW-0812">Transmembrane</keyword>
<dbReference type="PRINTS" id="PR00259">
    <property type="entry name" value="TMFOUR"/>
</dbReference>
<keyword evidence="6" id="KW-1015">Disulfide bond</keyword>
<comment type="similarity">
    <text evidence="2 7">Belongs to the tetraspanin (TM4SF) family.</text>
</comment>
<dbReference type="InterPro" id="IPR008952">
    <property type="entry name" value="Tetraspanin_EC2_sf"/>
</dbReference>
<dbReference type="PANTHER" id="PTHR19282">
    <property type="entry name" value="TETRASPANIN"/>
    <property type="match status" value="1"/>
</dbReference>
<feature type="disulfide bond" evidence="6">
    <location>
        <begin position="137"/>
        <end position="166"/>
    </location>
</feature>
<dbReference type="InterPro" id="IPR018499">
    <property type="entry name" value="Tetraspanin/Peripherin"/>
</dbReference>
<gene>
    <name evidence="8" type="primary">LBM</name>
</gene>
<protein>
    <recommendedName>
        <fullName evidence="7">Tetraspanin</fullName>
    </recommendedName>
</protein>
<name>W8BJ45_CERCA</name>
<dbReference type="InterPro" id="IPR000301">
    <property type="entry name" value="Tetraspanin_animals"/>
</dbReference>